<name>A0AA42DRH7_9FIRM</name>
<feature type="transmembrane region" description="Helical" evidence="8">
    <location>
        <begin position="230"/>
        <end position="252"/>
    </location>
</feature>
<comment type="subcellular location">
    <subcellularLocation>
        <location evidence="1">Cell membrane</location>
        <topology evidence="1">Multi-pass membrane protein</topology>
    </subcellularLocation>
</comment>
<evidence type="ECO:0000256" key="1">
    <source>
        <dbReference type="ARBA" id="ARBA00004651"/>
    </source>
</evidence>
<evidence type="ECO:0000256" key="3">
    <source>
        <dbReference type="ARBA" id="ARBA00022448"/>
    </source>
</evidence>
<accession>A0AA42DRH7</accession>
<dbReference type="GO" id="GO:0055085">
    <property type="term" value="P:transmembrane transport"/>
    <property type="evidence" value="ECO:0007669"/>
    <property type="project" value="TreeGrafter"/>
</dbReference>
<organism evidence="9 10">
    <name type="scientific">Holtiella tumoricola</name>
    <dbReference type="NCBI Taxonomy" id="3018743"/>
    <lineage>
        <taxon>Bacteria</taxon>
        <taxon>Bacillati</taxon>
        <taxon>Bacillota</taxon>
        <taxon>Clostridia</taxon>
        <taxon>Lachnospirales</taxon>
        <taxon>Cellulosilyticaceae</taxon>
        <taxon>Holtiella</taxon>
    </lineage>
</organism>
<protein>
    <submittedName>
        <fullName evidence="9">AI-2E family transporter</fullName>
    </submittedName>
</protein>
<feature type="transmembrane region" description="Helical" evidence="8">
    <location>
        <begin position="259"/>
        <end position="281"/>
    </location>
</feature>
<keyword evidence="10" id="KW-1185">Reference proteome</keyword>
<dbReference type="AlphaFoldDB" id="A0AA42DRH7"/>
<dbReference type="GO" id="GO:0005886">
    <property type="term" value="C:plasma membrane"/>
    <property type="evidence" value="ECO:0007669"/>
    <property type="project" value="UniProtKB-SubCell"/>
</dbReference>
<dbReference type="PANTHER" id="PTHR21716">
    <property type="entry name" value="TRANSMEMBRANE PROTEIN"/>
    <property type="match status" value="1"/>
</dbReference>
<feature type="transmembrane region" description="Helical" evidence="8">
    <location>
        <begin position="287"/>
        <end position="310"/>
    </location>
</feature>
<feature type="transmembrane region" description="Helical" evidence="8">
    <location>
        <begin position="347"/>
        <end position="364"/>
    </location>
</feature>
<keyword evidence="4" id="KW-1003">Cell membrane</keyword>
<dbReference type="PANTHER" id="PTHR21716:SF53">
    <property type="entry name" value="PERMEASE PERM-RELATED"/>
    <property type="match status" value="1"/>
</dbReference>
<comment type="similarity">
    <text evidence="2">Belongs to the autoinducer-2 exporter (AI-2E) (TC 2.A.86) family.</text>
</comment>
<feature type="transmembrane region" description="Helical" evidence="8">
    <location>
        <begin position="82"/>
        <end position="108"/>
    </location>
</feature>
<dbReference type="Proteomes" id="UP001169242">
    <property type="component" value="Unassembled WGS sequence"/>
</dbReference>
<dbReference type="RefSeq" id="WP_271013409.1">
    <property type="nucleotide sequence ID" value="NZ_JAQIFT010000067.1"/>
</dbReference>
<evidence type="ECO:0000256" key="7">
    <source>
        <dbReference type="ARBA" id="ARBA00023136"/>
    </source>
</evidence>
<feature type="transmembrane region" description="Helical" evidence="8">
    <location>
        <begin position="206"/>
        <end position="224"/>
    </location>
</feature>
<evidence type="ECO:0000313" key="9">
    <source>
        <dbReference type="EMBL" id="MDA3733603.1"/>
    </source>
</evidence>
<keyword evidence="7 8" id="KW-0472">Membrane</keyword>
<evidence type="ECO:0000256" key="5">
    <source>
        <dbReference type="ARBA" id="ARBA00022692"/>
    </source>
</evidence>
<evidence type="ECO:0000256" key="2">
    <source>
        <dbReference type="ARBA" id="ARBA00009773"/>
    </source>
</evidence>
<proteinExistence type="inferred from homology"/>
<sequence length="391" mass="44344">MDQGKLKSNLILITYAILLFLSLQNWGLIMNVIREVFHLIVPFIYGFIIAYLLHRPFNFFYNKIFKFDNKCKYKILKHIRKPIALVTTYLVIIIIFIGIISLLVPHLITSIETLTRDLPDHYKAAQEFAETIFKDLHIPSEFILEIQQYATQIVQQIISFLYSALPNIVDSIFNITSGITNIIFGIIISVYLLSSKEKLVLQSKKILLAFTPNHFAYHIIRISRLTHKTFSNFISGQILDAFILGLMCFISMSILKMPYALLISVIIGTSNMIPILGPILGAIPTTFIILMANPTHPMQAVWFIILIIVLQQIDGDIIYPRVVGNSIGLSGLWVMFAILVAGGKFGIIGMIIGVPTFAIIYTLLREATYFKLQQKKISSTNIDAKEKDIED</sequence>
<dbReference type="EMBL" id="JAQIFT010000067">
    <property type="protein sequence ID" value="MDA3733603.1"/>
    <property type="molecule type" value="Genomic_DNA"/>
</dbReference>
<feature type="transmembrane region" description="Helical" evidence="8">
    <location>
        <begin position="172"/>
        <end position="194"/>
    </location>
</feature>
<keyword evidence="6 8" id="KW-1133">Transmembrane helix</keyword>
<comment type="caution">
    <text evidence="9">The sequence shown here is derived from an EMBL/GenBank/DDBJ whole genome shotgun (WGS) entry which is preliminary data.</text>
</comment>
<evidence type="ECO:0000256" key="8">
    <source>
        <dbReference type="SAM" id="Phobius"/>
    </source>
</evidence>
<feature type="transmembrane region" description="Helical" evidence="8">
    <location>
        <begin position="322"/>
        <end position="341"/>
    </location>
</feature>
<evidence type="ECO:0000256" key="6">
    <source>
        <dbReference type="ARBA" id="ARBA00022989"/>
    </source>
</evidence>
<keyword evidence="5 8" id="KW-0812">Transmembrane</keyword>
<feature type="transmembrane region" description="Helical" evidence="8">
    <location>
        <begin position="39"/>
        <end position="61"/>
    </location>
</feature>
<gene>
    <name evidence="9" type="ORF">PBV87_19180</name>
</gene>
<reference evidence="9" key="1">
    <citation type="journal article" date="2023" name="Int. J. Syst. Evol. Microbiol.">
        <title>&lt;i&gt;Holtiella tumoricola&lt;/i&gt; gen. nov. sp. nov., isolated from a human clinical sample.</title>
        <authorList>
            <person name="Allen-Vercoe E."/>
            <person name="Daigneault M.C."/>
            <person name="Vancuren S.J."/>
            <person name="Cochrane K."/>
            <person name="O'Neal L.L."/>
            <person name="Sankaranarayanan K."/>
            <person name="Lawson P.A."/>
        </authorList>
    </citation>
    <scope>NUCLEOTIDE SEQUENCE</scope>
    <source>
        <strain evidence="9">CC70A</strain>
    </source>
</reference>
<evidence type="ECO:0000256" key="4">
    <source>
        <dbReference type="ARBA" id="ARBA00022475"/>
    </source>
</evidence>
<evidence type="ECO:0000313" key="10">
    <source>
        <dbReference type="Proteomes" id="UP001169242"/>
    </source>
</evidence>
<feature type="transmembrane region" description="Helical" evidence="8">
    <location>
        <begin position="12"/>
        <end position="33"/>
    </location>
</feature>
<dbReference type="InterPro" id="IPR002549">
    <property type="entry name" value="AI-2E-like"/>
</dbReference>
<keyword evidence="3" id="KW-0813">Transport</keyword>
<dbReference type="Pfam" id="PF01594">
    <property type="entry name" value="AI-2E_transport"/>
    <property type="match status" value="1"/>
</dbReference>